<proteinExistence type="predicted"/>
<dbReference type="AlphaFoldDB" id="A0A6G1IVE0"/>
<dbReference type="EMBL" id="MU005589">
    <property type="protein sequence ID" value="KAF2681849.1"/>
    <property type="molecule type" value="Genomic_DNA"/>
</dbReference>
<keyword evidence="1" id="KW-0732">Signal</keyword>
<accession>A0A6G1IVE0</accession>
<evidence type="ECO:0000256" key="1">
    <source>
        <dbReference type="SAM" id="SignalP"/>
    </source>
</evidence>
<sequence>MMKSIYLLAALAAVSLAALAAAPTLTTRNTPHLQITVGSQKQNVGHWPDAHALHNRIRRALYDLAQVGPNVESTTIPIKKPCQWQSGRGRGGLECDSVLTVKIDDMNSEGHRLDDAMNRAVAGIVQAMVKDDKNCWNYARFGRYCNIADYIDIVIPGAKKRNVHVSFISEQHNQYWGKFDCVGTPNWGLMQEEFKDKTGIQDIGKSVNLTGYQGVETTTT</sequence>
<organism evidence="2 3">
    <name type="scientific">Lentithecium fluviatile CBS 122367</name>
    <dbReference type="NCBI Taxonomy" id="1168545"/>
    <lineage>
        <taxon>Eukaryota</taxon>
        <taxon>Fungi</taxon>
        <taxon>Dikarya</taxon>
        <taxon>Ascomycota</taxon>
        <taxon>Pezizomycotina</taxon>
        <taxon>Dothideomycetes</taxon>
        <taxon>Pleosporomycetidae</taxon>
        <taxon>Pleosporales</taxon>
        <taxon>Massarineae</taxon>
        <taxon>Lentitheciaceae</taxon>
        <taxon>Lentithecium</taxon>
    </lineage>
</organism>
<keyword evidence="3" id="KW-1185">Reference proteome</keyword>
<reference evidence="2" key="1">
    <citation type="journal article" date="2020" name="Stud. Mycol.">
        <title>101 Dothideomycetes genomes: a test case for predicting lifestyles and emergence of pathogens.</title>
        <authorList>
            <person name="Haridas S."/>
            <person name="Albert R."/>
            <person name="Binder M."/>
            <person name="Bloem J."/>
            <person name="Labutti K."/>
            <person name="Salamov A."/>
            <person name="Andreopoulos B."/>
            <person name="Baker S."/>
            <person name="Barry K."/>
            <person name="Bills G."/>
            <person name="Bluhm B."/>
            <person name="Cannon C."/>
            <person name="Castanera R."/>
            <person name="Culley D."/>
            <person name="Daum C."/>
            <person name="Ezra D."/>
            <person name="Gonzalez J."/>
            <person name="Henrissat B."/>
            <person name="Kuo A."/>
            <person name="Liang C."/>
            <person name="Lipzen A."/>
            <person name="Lutzoni F."/>
            <person name="Magnuson J."/>
            <person name="Mondo S."/>
            <person name="Nolan M."/>
            <person name="Ohm R."/>
            <person name="Pangilinan J."/>
            <person name="Park H.-J."/>
            <person name="Ramirez L."/>
            <person name="Alfaro M."/>
            <person name="Sun H."/>
            <person name="Tritt A."/>
            <person name="Yoshinaga Y."/>
            <person name="Zwiers L.-H."/>
            <person name="Turgeon B."/>
            <person name="Goodwin S."/>
            <person name="Spatafora J."/>
            <person name="Crous P."/>
            <person name="Grigoriev I."/>
        </authorList>
    </citation>
    <scope>NUCLEOTIDE SEQUENCE</scope>
    <source>
        <strain evidence="2">CBS 122367</strain>
    </source>
</reference>
<feature type="signal peptide" evidence="1">
    <location>
        <begin position="1"/>
        <end position="20"/>
    </location>
</feature>
<feature type="chain" id="PRO_5026294992" evidence="1">
    <location>
        <begin position="21"/>
        <end position="220"/>
    </location>
</feature>
<name>A0A6G1IVE0_9PLEO</name>
<protein>
    <submittedName>
        <fullName evidence="2">Uncharacterized protein</fullName>
    </submittedName>
</protein>
<gene>
    <name evidence="2" type="ORF">K458DRAFT_456245</name>
</gene>
<evidence type="ECO:0000313" key="2">
    <source>
        <dbReference type="EMBL" id="KAF2681849.1"/>
    </source>
</evidence>
<dbReference type="OrthoDB" id="3688572at2759"/>
<evidence type="ECO:0000313" key="3">
    <source>
        <dbReference type="Proteomes" id="UP000799291"/>
    </source>
</evidence>
<dbReference type="Proteomes" id="UP000799291">
    <property type="component" value="Unassembled WGS sequence"/>
</dbReference>